<dbReference type="RefSeq" id="WP_012321027.1">
    <property type="nucleotide sequence ID" value="NC_010505.1"/>
</dbReference>
<sequence length="287" mass="34264">MIDTQEEDHRREELGSLYVITAHEFNHVARSTPIDRRFFDRDLPAKFYFVDRNGAPRDFRSAYIEERILNPSIVDAGSRFIAEWSFLLTEFEKPFAQYPFFVVSSRFFEKNLSLPLELQTVLAFAFPCLKCYGWGYLPSYDRKANFQDLQFYKEVGYLGIKDEGIAFLDGLYGVRFVDQYRMISDFFCNYIGFQSREHLIEYVKFYLPLIRRFFDADWNIVRQPELYVRRTGTYRNEKPFTLLLEMASHLFFYKNNLRFCGVSYDGIHEVDERETIMRPIITWDQAG</sequence>
<evidence type="ECO:0000313" key="1">
    <source>
        <dbReference type="EMBL" id="ACB26071.1"/>
    </source>
</evidence>
<dbReference type="AlphaFoldDB" id="B1M196"/>
<protein>
    <submittedName>
        <fullName evidence="1">Uncharacterized protein</fullName>
    </submittedName>
</protein>
<evidence type="ECO:0000313" key="2">
    <source>
        <dbReference type="Proteomes" id="UP000006589"/>
    </source>
</evidence>
<dbReference type="HOGENOM" id="CLU_969129_0_0_5"/>
<reference evidence="1 2" key="1">
    <citation type="submission" date="2008-03" db="EMBL/GenBank/DDBJ databases">
        <title>Complete sequence of chromosome of Methylobacterium radiotolerans JCM 2831.</title>
        <authorList>
            <consortium name="US DOE Joint Genome Institute"/>
            <person name="Copeland A."/>
            <person name="Lucas S."/>
            <person name="Lapidus A."/>
            <person name="Glavina del Rio T."/>
            <person name="Dalin E."/>
            <person name="Tice H."/>
            <person name="Bruce D."/>
            <person name="Goodwin L."/>
            <person name="Pitluck S."/>
            <person name="Kiss H."/>
            <person name="Brettin T."/>
            <person name="Detter J.C."/>
            <person name="Han C."/>
            <person name="Kuske C.R."/>
            <person name="Schmutz J."/>
            <person name="Larimer F."/>
            <person name="Land M."/>
            <person name="Hauser L."/>
            <person name="Kyrpides N."/>
            <person name="Mikhailova N."/>
            <person name="Marx C.J."/>
            <person name="Richardson P."/>
        </authorList>
    </citation>
    <scope>NUCLEOTIDE SEQUENCE [LARGE SCALE GENOMIC DNA]</scope>
    <source>
        <strain evidence="2">ATCC 27329 / DSM 1819 / JCM 2831 / NBRC 15690 / NCIMB 10815 / 0-1</strain>
    </source>
</reference>
<accession>B1M196</accession>
<name>B1M196_METRJ</name>
<dbReference type="EMBL" id="CP001001">
    <property type="protein sequence ID" value="ACB26071.1"/>
    <property type="molecule type" value="Genomic_DNA"/>
</dbReference>
<organism evidence="1 2">
    <name type="scientific">Methylobacterium radiotolerans (strain ATCC 27329 / DSM 1819 / JCM 2831 / NBRC 15690 / NCIMB 10815 / 0-1)</name>
    <dbReference type="NCBI Taxonomy" id="426355"/>
    <lineage>
        <taxon>Bacteria</taxon>
        <taxon>Pseudomonadati</taxon>
        <taxon>Pseudomonadota</taxon>
        <taxon>Alphaproteobacteria</taxon>
        <taxon>Hyphomicrobiales</taxon>
        <taxon>Methylobacteriaceae</taxon>
        <taxon>Methylobacterium</taxon>
    </lineage>
</organism>
<dbReference type="OrthoDB" id="9992624at2"/>
<proteinExistence type="predicted"/>
<gene>
    <name evidence="1" type="ordered locus">Mrad2831_4101</name>
</gene>
<dbReference type="GeneID" id="6140159"/>
<dbReference type="KEGG" id="mrd:Mrad2831_4101"/>
<dbReference type="Proteomes" id="UP000006589">
    <property type="component" value="Chromosome"/>
</dbReference>